<evidence type="ECO:0000259" key="4">
    <source>
        <dbReference type="Pfam" id="PF17286"/>
    </source>
</evidence>
<organism evidence="5 6">
    <name type="scientific">Leptomonas seymouri</name>
    <dbReference type="NCBI Taxonomy" id="5684"/>
    <lineage>
        <taxon>Eukaryota</taxon>
        <taxon>Discoba</taxon>
        <taxon>Euglenozoa</taxon>
        <taxon>Kinetoplastea</taxon>
        <taxon>Metakinetoplastina</taxon>
        <taxon>Trypanosomatida</taxon>
        <taxon>Trypanosomatidae</taxon>
        <taxon>Leishmaniinae</taxon>
        <taxon>Leptomonas</taxon>
    </lineage>
</organism>
<dbReference type="InterPro" id="IPR035248">
    <property type="entry name" value="PRMT5_C"/>
</dbReference>
<dbReference type="PANTHER" id="PTHR10738:SF0">
    <property type="entry name" value="PROTEIN ARGININE N-METHYLTRANSFERASE 5"/>
    <property type="match status" value="1"/>
</dbReference>
<feature type="region of interest" description="Disordered" evidence="2">
    <location>
        <begin position="522"/>
        <end position="561"/>
    </location>
</feature>
<dbReference type="Pfam" id="PF05185">
    <property type="entry name" value="PRMT5"/>
    <property type="match status" value="1"/>
</dbReference>
<dbReference type="GO" id="GO:0005634">
    <property type="term" value="C:nucleus"/>
    <property type="evidence" value="ECO:0007669"/>
    <property type="project" value="TreeGrafter"/>
</dbReference>
<feature type="domain" description="PRMT5 arginine-N-methyltransferase" evidence="3">
    <location>
        <begin position="640"/>
        <end position="842"/>
    </location>
</feature>
<dbReference type="PANTHER" id="PTHR10738">
    <property type="entry name" value="PROTEIN ARGININE N-METHYLTRANSFERASE 5"/>
    <property type="match status" value="1"/>
</dbReference>
<dbReference type="EMBL" id="LJSK01000289">
    <property type="protein sequence ID" value="KPI84110.1"/>
    <property type="molecule type" value="Genomic_DNA"/>
</dbReference>
<keyword evidence="5" id="KW-0489">Methyltransferase</keyword>
<evidence type="ECO:0000256" key="1">
    <source>
        <dbReference type="ARBA" id="ARBA00022691"/>
    </source>
</evidence>
<reference evidence="5 6" key="1">
    <citation type="journal article" date="2015" name="PLoS Pathog.">
        <title>Leptomonas seymouri: Adaptations to the Dixenous Life Cycle Analyzed by Genome Sequencing, Transcriptome Profiling and Co-infection with Leishmania donovani.</title>
        <authorList>
            <person name="Kraeva N."/>
            <person name="Butenko A."/>
            <person name="Hlavacova J."/>
            <person name="Kostygov A."/>
            <person name="Myskova J."/>
            <person name="Grybchuk D."/>
            <person name="Lestinova T."/>
            <person name="Votypka J."/>
            <person name="Volf P."/>
            <person name="Opperdoes F."/>
            <person name="Flegontov P."/>
            <person name="Lukes J."/>
            <person name="Yurchenko V."/>
        </authorList>
    </citation>
    <scope>NUCLEOTIDE SEQUENCE [LARGE SCALE GENOMIC DNA]</scope>
    <source>
        <strain evidence="5 6">ATCC 30220</strain>
    </source>
</reference>
<dbReference type="SUPFAM" id="SSF53335">
    <property type="entry name" value="S-adenosyl-L-methionine-dependent methyltransferases"/>
    <property type="match status" value="1"/>
</dbReference>
<proteinExistence type="predicted"/>
<accession>A0A0N1HT81</accession>
<feature type="region of interest" description="Disordered" evidence="2">
    <location>
        <begin position="456"/>
        <end position="487"/>
    </location>
</feature>
<dbReference type="Proteomes" id="UP000038009">
    <property type="component" value="Unassembled WGS sequence"/>
</dbReference>
<dbReference type="InterPro" id="IPR029063">
    <property type="entry name" value="SAM-dependent_MTases_sf"/>
</dbReference>
<keyword evidence="6" id="KW-1185">Reference proteome</keyword>
<protein>
    <submittedName>
        <fullName evidence="5">Arginine N-methyltransferase type II putative (PRMT5)</fullName>
    </submittedName>
</protein>
<dbReference type="InterPro" id="IPR035075">
    <property type="entry name" value="PRMT5"/>
</dbReference>
<evidence type="ECO:0000313" key="6">
    <source>
        <dbReference type="Proteomes" id="UP000038009"/>
    </source>
</evidence>
<keyword evidence="5" id="KW-0808">Transferase</keyword>
<dbReference type="GO" id="GO:0005829">
    <property type="term" value="C:cytosol"/>
    <property type="evidence" value="ECO:0007669"/>
    <property type="project" value="TreeGrafter"/>
</dbReference>
<feature type="region of interest" description="Disordered" evidence="2">
    <location>
        <begin position="408"/>
        <end position="431"/>
    </location>
</feature>
<gene>
    <name evidence="5" type="ORF">ABL78_6847</name>
</gene>
<dbReference type="InterPro" id="IPR025799">
    <property type="entry name" value="Arg_MeTrfase"/>
</dbReference>
<feature type="compositionally biased region" description="Basic and acidic residues" evidence="2">
    <location>
        <begin position="456"/>
        <end position="473"/>
    </location>
</feature>
<feature type="domain" description="PRMT5 oligomerisation" evidence="4">
    <location>
        <begin position="862"/>
        <end position="1069"/>
    </location>
</feature>
<dbReference type="AlphaFoldDB" id="A0A0N1HT81"/>
<dbReference type="VEuPathDB" id="TriTrypDB:Lsey_0289_0110"/>
<dbReference type="FunFam" id="3.40.50.150:FF:000494">
    <property type="entry name" value="Arginine N-methyltransferase, type II, putative"/>
    <property type="match status" value="1"/>
</dbReference>
<dbReference type="GO" id="GO:0006355">
    <property type="term" value="P:regulation of DNA-templated transcription"/>
    <property type="evidence" value="ECO:0007669"/>
    <property type="project" value="TreeGrafter"/>
</dbReference>
<evidence type="ECO:0000256" key="2">
    <source>
        <dbReference type="SAM" id="MobiDB-lite"/>
    </source>
</evidence>
<name>A0A0N1HT81_LEPSE</name>
<dbReference type="GO" id="GO:0016274">
    <property type="term" value="F:protein-arginine N-methyltransferase activity"/>
    <property type="evidence" value="ECO:0007669"/>
    <property type="project" value="InterPro"/>
</dbReference>
<comment type="caution">
    <text evidence="5">The sequence shown here is derived from an EMBL/GenBank/DDBJ whole genome shotgun (WGS) entry which is preliminary data.</text>
</comment>
<dbReference type="Pfam" id="PF17286">
    <property type="entry name" value="PRMT5_C"/>
    <property type="match status" value="1"/>
</dbReference>
<dbReference type="Gene3D" id="2.70.160.11">
    <property type="entry name" value="Hnrnp arginine n-methyltransferase1"/>
    <property type="match status" value="1"/>
</dbReference>
<dbReference type="Gene3D" id="3.40.50.150">
    <property type="entry name" value="Vaccinia Virus protein VP39"/>
    <property type="match status" value="1"/>
</dbReference>
<dbReference type="OMA" id="SGVYEVF"/>
<keyword evidence="1" id="KW-0949">S-adenosyl-L-methionine</keyword>
<dbReference type="GO" id="GO:0032259">
    <property type="term" value="P:methylation"/>
    <property type="evidence" value="ECO:0007669"/>
    <property type="project" value="UniProtKB-KW"/>
</dbReference>
<evidence type="ECO:0000259" key="3">
    <source>
        <dbReference type="Pfam" id="PF05185"/>
    </source>
</evidence>
<evidence type="ECO:0000313" key="5">
    <source>
        <dbReference type="EMBL" id="KPI84110.1"/>
    </source>
</evidence>
<sequence length="1095" mass="120287">MSLDGGCVSSGPGARGTASAMEEEYCLHGHERFHRQWATTGVFQAGALRLYGVTGEALLLRSIQQARMFGAVFGTCFLGHFPSPPAGPPSADADKIEAGSAGTMKRVPPADANGSSAESGLPFCPLLLGPVQQPEFAVNAQLELEAWRREAMRAWNVLQMPSEWCQAMNGVVTEENWSTREQRQRIKEQLELASFMCLRAVQVPLPLYAPDCPWAATVSDGDDACTDERGSAEGEEAPARTKGEVRAIALSPDEEDQRNIRLVCLAADILLAFIQQGSHAKVWVRCDACNPAHRYQMQRLREAVLYGYTCRVAPDNRRIYFINTPCRVTGTCNTSTSSSYAAGCCGPAEGTVHTEAVASLVALLYFSSWHPRMLLSSEWFGEQVVCFECPSAALLFACMAPHGIAPQQHPHYRPDTEPAGKGKVGRSWGSGDATGMLSTSAMVSSVMAGDEERLLVAEEGETRPHPNRDERTDSRHRRAPRSYDVSRRSSLAHLADLQENKDNGSAVFSNAAYSLLSWREEQPVEGKGTPHTASAGAVTPNGLGVKSSSSPSERGGAADTRRSDVLHHRYLYVMPEDLYPLSSSRWAGCYPPFVSMLTFLVEMMRRRALPLFGRDFFDQYPLLNHLYFKAVEEPMRDAFASYEDQLQLPLQPLSHHLSSSVYEVFERDARKYRQYREAVYGYVKDWYEAGPARQHAFQNRKFFEQHGVMREVPMPSTDERVLHVVLLGCGRGPLIDECLSAASALGVRLRIFAIEKNCPAAAFTRMRWANDPEWVQLAYTLGHTLEVLAVDGRHLARAAQDGSVVLPPDFGLCDVVVSELLGSVGDNELSPECLEALHEQLRDIQHSRGLNHNTYLTCIPQQYTAWVAPLMSASLEAAVAEAAVKGLTVVPPHCTDRHAALDHSLFVSNLCRGVTLAPPQACWSFTHNFGVPPASSRASMDISSVPASDFGGSGSTASPMERSAHLTFTVPPRGRCSGLAGYFSCVLYESPTWPAVTISTAPVQRTDDMYSWFPCAFALDPSQRRELHEVEAAASTKSGAVAIYVDLERKTSAERRQVWYEWSVRYSDAGEAPCDAEATAVVVHNRDGWASSMLL</sequence>
<dbReference type="OrthoDB" id="1368803at2759"/>